<protein>
    <submittedName>
        <fullName evidence="2">ParA family protein</fullName>
    </submittedName>
</protein>
<feature type="domain" description="AAA" evidence="1">
    <location>
        <begin position="1"/>
        <end position="178"/>
    </location>
</feature>
<sequence>MRTISIINLKGGVAKTVSSVNISHILATTYEKKVLLIDNDKQGNATKMFSLHDGEELSIADIMSNPGIDIEDVIIPTQYKNLDLIPANMGLLKANLNVIKDETKEQQTILKNALGQVCDNYDYCIIDNPPDINISVINSLVACEDVLIPIKIDKFAFDGLEELNEQIENAKQINPKIKLKGCFITQYQNNDVNNQGEEVLIKNNKYPMFKTHIRRTPKVDESTFASLPVCDYSKRCAASKDYVQLVEEYLDLEV</sequence>
<dbReference type="SUPFAM" id="SSF52540">
    <property type="entry name" value="P-loop containing nucleoside triphosphate hydrolases"/>
    <property type="match status" value="1"/>
</dbReference>
<dbReference type="Gene3D" id="3.40.50.300">
    <property type="entry name" value="P-loop containing nucleotide triphosphate hydrolases"/>
    <property type="match status" value="1"/>
</dbReference>
<evidence type="ECO:0000313" key="2">
    <source>
        <dbReference type="EMBL" id="NFF87637.1"/>
    </source>
</evidence>
<dbReference type="CDD" id="cd02042">
    <property type="entry name" value="ParAB_family"/>
    <property type="match status" value="1"/>
</dbReference>
<dbReference type="InterPro" id="IPR050678">
    <property type="entry name" value="DNA_Partitioning_ATPase"/>
</dbReference>
<comment type="caution">
    <text evidence="2">The sequence shown here is derived from an EMBL/GenBank/DDBJ whole genome shotgun (WGS) entry which is preliminary data.</text>
</comment>
<evidence type="ECO:0000313" key="3">
    <source>
        <dbReference type="Proteomes" id="UP000476820"/>
    </source>
</evidence>
<accession>A0A0L9YA83</accession>
<name>A0A0L9YA83_CLOBO</name>
<dbReference type="RefSeq" id="WP_053342015.1">
    <property type="nucleotide sequence ID" value="NZ_LFPG01000004.1"/>
</dbReference>
<dbReference type="OrthoDB" id="9791162at2"/>
<reference evidence="2 3" key="1">
    <citation type="submission" date="2019-04" db="EMBL/GenBank/DDBJ databases">
        <title>Genome sequencing of Clostridium botulinum Groups I-IV and Clostridium butyricum.</title>
        <authorList>
            <person name="Brunt J."/>
            <person name="Van Vliet A.H.M."/>
            <person name="Stringer S.C."/>
            <person name="Carter A.T."/>
            <person name="Peck M.W."/>
        </authorList>
    </citation>
    <scope>NUCLEOTIDE SEQUENCE [LARGE SCALE GENOMIC DNA]</scope>
    <source>
        <strain evidence="2 3">1605</strain>
    </source>
</reference>
<gene>
    <name evidence="2" type="ORF">FC774_07085</name>
</gene>
<dbReference type="PANTHER" id="PTHR13696:SF99">
    <property type="entry name" value="COBYRINIC ACID AC-DIAMIDE SYNTHASE"/>
    <property type="match status" value="1"/>
</dbReference>
<dbReference type="InterPro" id="IPR027417">
    <property type="entry name" value="P-loop_NTPase"/>
</dbReference>
<dbReference type="AlphaFoldDB" id="A0A0L9YA83"/>
<evidence type="ECO:0000259" key="1">
    <source>
        <dbReference type="Pfam" id="PF13614"/>
    </source>
</evidence>
<organism evidence="2 3">
    <name type="scientific">Clostridium botulinum</name>
    <dbReference type="NCBI Taxonomy" id="1491"/>
    <lineage>
        <taxon>Bacteria</taxon>
        <taxon>Bacillati</taxon>
        <taxon>Bacillota</taxon>
        <taxon>Clostridia</taxon>
        <taxon>Eubacteriales</taxon>
        <taxon>Clostridiaceae</taxon>
        <taxon>Clostridium</taxon>
    </lineage>
</organism>
<dbReference type="InterPro" id="IPR025669">
    <property type="entry name" value="AAA_dom"/>
</dbReference>
<dbReference type="Proteomes" id="UP000476820">
    <property type="component" value="Unassembled WGS sequence"/>
</dbReference>
<proteinExistence type="predicted"/>
<dbReference type="Pfam" id="PF13614">
    <property type="entry name" value="AAA_31"/>
    <property type="match status" value="1"/>
</dbReference>
<dbReference type="EMBL" id="SWOV01000014">
    <property type="protein sequence ID" value="NFF87637.1"/>
    <property type="molecule type" value="Genomic_DNA"/>
</dbReference>
<dbReference type="PANTHER" id="PTHR13696">
    <property type="entry name" value="P-LOOP CONTAINING NUCLEOSIDE TRIPHOSPHATE HYDROLASE"/>
    <property type="match status" value="1"/>
</dbReference>